<dbReference type="RefSeq" id="WP_129173526.1">
    <property type="nucleotide sequence ID" value="NZ_JACCBI010000001.1"/>
</dbReference>
<evidence type="ECO:0000313" key="4">
    <source>
        <dbReference type="Proteomes" id="UP000581087"/>
    </source>
</evidence>
<keyword evidence="3" id="KW-1185">Reference proteome</keyword>
<comment type="caution">
    <text evidence="2">The sequence shown here is derived from an EMBL/GenBank/DDBJ whole genome shotgun (WGS) entry which is preliminary data.</text>
</comment>
<dbReference type="Proteomes" id="UP000581087">
    <property type="component" value="Unassembled WGS sequence"/>
</dbReference>
<evidence type="ECO:0000313" key="1">
    <source>
        <dbReference type="EMBL" id="NYD67355.1"/>
    </source>
</evidence>
<dbReference type="AlphaFoldDB" id="A0A4Q2M4P2"/>
<evidence type="ECO:0000313" key="2">
    <source>
        <dbReference type="EMBL" id="RXZ86818.1"/>
    </source>
</evidence>
<gene>
    <name evidence="1" type="ORF">BJ972_001874</name>
    <name evidence="2" type="ORF">ESP50_07060</name>
</gene>
<organism evidence="2 3">
    <name type="scientific">Agromyces atrinae</name>
    <dbReference type="NCBI Taxonomy" id="592376"/>
    <lineage>
        <taxon>Bacteria</taxon>
        <taxon>Bacillati</taxon>
        <taxon>Actinomycetota</taxon>
        <taxon>Actinomycetes</taxon>
        <taxon>Micrococcales</taxon>
        <taxon>Microbacteriaceae</taxon>
        <taxon>Agromyces</taxon>
    </lineage>
</organism>
<proteinExistence type="predicted"/>
<reference evidence="1 4" key="2">
    <citation type="submission" date="2020-07" db="EMBL/GenBank/DDBJ databases">
        <title>Sequencing the genomes of 1000 actinobacteria strains.</title>
        <authorList>
            <person name="Klenk H.-P."/>
        </authorList>
    </citation>
    <scope>NUCLEOTIDE SEQUENCE [LARGE SCALE GENOMIC DNA]</scope>
    <source>
        <strain evidence="1 4">DSM 23870</strain>
    </source>
</reference>
<reference evidence="2 3" key="1">
    <citation type="submission" date="2019-01" db="EMBL/GenBank/DDBJ databases">
        <title>Agromyces.</title>
        <authorList>
            <person name="Li J."/>
        </authorList>
    </citation>
    <scope>NUCLEOTIDE SEQUENCE [LARGE SCALE GENOMIC DNA]</scope>
    <source>
        <strain evidence="2 3">DSM 23870</strain>
    </source>
</reference>
<dbReference type="EMBL" id="JACCBI010000001">
    <property type="protein sequence ID" value="NYD67355.1"/>
    <property type="molecule type" value="Genomic_DNA"/>
</dbReference>
<protein>
    <submittedName>
        <fullName evidence="2">Uncharacterized protein</fullName>
    </submittedName>
</protein>
<dbReference type="Proteomes" id="UP000292686">
    <property type="component" value="Unassembled WGS sequence"/>
</dbReference>
<accession>A0A4Q2M4P2</accession>
<sequence length="173" mass="19091">MSSVEAPKFSGPFAAEYGDAWEKSGTEFVHGVLVDEQISDQEWAEVAQRMTDCFERNATAFGGYESDGGYSIDPDDSSMSDDDLNALADGCEIESGHRWIGILRGLQRMNPENRDIFTIMAECLVREGAVASGYTAEDYRRDFEADTFPFLEAETGRAIYLACNDDPLALGLK</sequence>
<evidence type="ECO:0000313" key="3">
    <source>
        <dbReference type="Proteomes" id="UP000292686"/>
    </source>
</evidence>
<dbReference type="OrthoDB" id="3230981at2"/>
<dbReference type="EMBL" id="SDPM01000003">
    <property type="protein sequence ID" value="RXZ86818.1"/>
    <property type="molecule type" value="Genomic_DNA"/>
</dbReference>
<name>A0A4Q2M4P2_9MICO</name>